<evidence type="ECO:0000313" key="3">
    <source>
        <dbReference type="Proteomes" id="UP000675882"/>
    </source>
</evidence>
<protein>
    <submittedName>
        <fullName evidence="2">Uncharacterized protein</fullName>
    </submittedName>
</protein>
<evidence type="ECO:0000256" key="1">
    <source>
        <dbReference type="SAM" id="SignalP"/>
    </source>
</evidence>
<feature type="signal peptide" evidence="1">
    <location>
        <begin position="1"/>
        <end position="24"/>
    </location>
</feature>
<dbReference type="AlphaFoldDB" id="A0A916BEG8"/>
<dbReference type="Proteomes" id="UP000675882">
    <property type="component" value="Unassembled WGS sequence"/>
</dbReference>
<organism evidence="2 3">
    <name type="scientific">Candidatus Nitrotoga fabula</name>
    <dbReference type="NCBI Taxonomy" id="2182327"/>
    <lineage>
        <taxon>Bacteria</taxon>
        <taxon>Pseudomonadati</taxon>
        <taxon>Pseudomonadota</taxon>
        <taxon>Betaproteobacteria</taxon>
        <taxon>Nitrosomonadales</taxon>
        <taxon>Gallionellaceae</taxon>
        <taxon>Candidatus Nitrotoga</taxon>
    </lineage>
</organism>
<evidence type="ECO:0000313" key="2">
    <source>
        <dbReference type="EMBL" id="CAE6736985.1"/>
    </source>
</evidence>
<keyword evidence="1" id="KW-0732">Signal</keyword>
<comment type="caution">
    <text evidence="2">The sequence shown here is derived from an EMBL/GenBank/DDBJ whole genome shotgun (WGS) entry which is preliminary data.</text>
</comment>
<keyword evidence="3" id="KW-1185">Reference proteome</keyword>
<dbReference type="EMBL" id="CAJNBL010000042">
    <property type="protein sequence ID" value="CAE6736985.1"/>
    <property type="molecule type" value="Genomic_DNA"/>
</dbReference>
<reference evidence="2" key="1">
    <citation type="submission" date="2021-02" db="EMBL/GenBank/DDBJ databases">
        <authorList>
            <person name="Han P."/>
        </authorList>
    </citation>
    <scope>NUCLEOTIDE SEQUENCE</scope>
    <source>
        <strain evidence="2">Candidatus Nitrotoga sp. ZN8</strain>
    </source>
</reference>
<sequence>MWMKKMNRLFSIFFFITCSCLANAAGDALADIHPELSDASQNYSPGMGEIMAGIQLRHAKLWYAGTGGNWKLAKYELDEILEGLEDVKKYHPDFEGRPLAEMIGPITSEPAEKLAKAIQARQKVLFMKSFDGLSQACNTCHTANGFDFIYIQRPVTQPFTNQRYKKL</sequence>
<accession>A0A916BEG8</accession>
<feature type="chain" id="PRO_5037034050" evidence="1">
    <location>
        <begin position="25"/>
        <end position="167"/>
    </location>
</feature>
<gene>
    <name evidence="2" type="ORF">NTGZN8_70002</name>
</gene>
<proteinExistence type="predicted"/>
<dbReference type="PROSITE" id="PS51257">
    <property type="entry name" value="PROKAR_LIPOPROTEIN"/>
    <property type="match status" value="1"/>
</dbReference>
<name>A0A916BEG8_9PROT</name>